<dbReference type="OrthoDB" id="7876484at2"/>
<organism evidence="2 3">
    <name type="scientific">Celeribacter persicus</name>
    <dbReference type="NCBI Taxonomy" id="1651082"/>
    <lineage>
        <taxon>Bacteria</taxon>
        <taxon>Pseudomonadati</taxon>
        <taxon>Pseudomonadota</taxon>
        <taxon>Alphaproteobacteria</taxon>
        <taxon>Rhodobacterales</taxon>
        <taxon>Roseobacteraceae</taxon>
        <taxon>Celeribacter</taxon>
    </lineage>
</organism>
<accession>A0A2T5HUN3</accession>
<keyword evidence="1" id="KW-0472">Membrane</keyword>
<feature type="transmembrane region" description="Helical" evidence="1">
    <location>
        <begin position="116"/>
        <end position="141"/>
    </location>
</feature>
<comment type="caution">
    <text evidence="2">The sequence shown here is derived from an EMBL/GenBank/DDBJ whole genome shotgun (WGS) entry which is preliminary data.</text>
</comment>
<dbReference type="EMBL" id="QAOH01000002">
    <property type="protein sequence ID" value="PTQ75292.1"/>
    <property type="molecule type" value="Genomic_DNA"/>
</dbReference>
<name>A0A2T5HUN3_9RHOB</name>
<feature type="transmembrane region" description="Helical" evidence="1">
    <location>
        <begin position="46"/>
        <end position="65"/>
    </location>
</feature>
<proteinExistence type="predicted"/>
<dbReference type="Proteomes" id="UP000244077">
    <property type="component" value="Unassembled WGS sequence"/>
</dbReference>
<protein>
    <submittedName>
        <fullName evidence="2">Uncharacterized protein</fullName>
    </submittedName>
</protein>
<evidence type="ECO:0000313" key="3">
    <source>
        <dbReference type="Proteomes" id="UP000244077"/>
    </source>
</evidence>
<dbReference type="RefSeq" id="WP_107815268.1">
    <property type="nucleotide sequence ID" value="NZ_QAOH01000002.1"/>
</dbReference>
<evidence type="ECO:0000313" key="2">
    <source>
        <dbReference type="EMBL" id="PTQ75292.1"/>
    </source>
</evidence>
<keyword evidence="1" id="KW-1133">Transmembrane helix</keyword>
<keyword evidence="3" id="KW-1185">Reference proteome</keyword>
<feature type="transmembrane region" description="Helical" evidence="1">
    <location>
        <begin position="153"/>
        <end position="171"/>
    </location>
</feature>
<feature type="transmembrane region" description="Helical" evidence="1">
    <location>
        <begin position="77"/>
        <end position="96"/>
    </location>
</feature>
<evidence type="ECO:0000256" key="1">
    <source>
        <dbReference type="SAM" id="Phobius"/>
    </source>
</evidence>
<gene>
    <name evidence="2" type="ORF">C8N42_102212</name>
</gene>
<reference evidence="2 3" key="1">
    <citation type="submission" date="2018-04" db="EMBL/GenBank/DDBJ databases">
        <title>Genomic Encyclopedia of Archaeal and Bacterial Type Strains, Phase II (KMG-II): from individual species to whole genera.</title>
        <authorList>
            <person name="Goeker M."/>
        </authorList>
    </citation>
    <scope>NUCLEOTIDE SEQUENCE [LARGE SCALE GENOMIC DNA]</scope>
    <source>
        <strain evidence="2 3">DSM 100434</strain>
    </source>
</reference>
<sequence length="172" mass="17997">MTSYHIALLALASVGTAACVLTRQGRGRIEPLLGLAAMTFAMSGSLPLIWLGMVLLVGLTAHSFVAATSALESFHMLSHLSMTLVIGALFLLNGAGVCGDTALPLLSPQGITPAPLSLWAVTFVYLTLLTLAIYALLALFLTVSAFHMRQRHILAEVAPMCLATVGMAVGFS</sequence>
<dbReference type="AlphaFoldDB" id="A0A2T5HUN3"/>
<keyword evidence="1" id="KW-0812">Transmembrane</keyword>